<accession>A0A3G2LQG8</accession>
<dbReference type="InterPro" id="IPR043128">
    <property type="entry name" value="Rev_trsase/Diguanyl_cyclase"/>
</dbReference>
<dbReference type="Pfam" id="PF00910">
    <property type="entry name" value="RNA_helicase"/>
    <property type="match status" value="1"/>
</dbReference>
<dbReference type="InterPro" id="IPR001205">
    <property type="entry name" value="RNA-dir_pol_C"/>
</dbReference>
<evidence type="ECO:0000259" key="8">
    <source>
        <dbReference type="PROSITE" id="PS51874"/>
    </source>
</evidence>
<dbReference type="GO" id="GO:0003724">
    <property type="term" value="F:RNA helicase activity"/>
    <property type="evidence" value="ECO:0007669"/>
    <property type="project" value="InterPro"/>
</dbReference>
<proteinExistence type="predicted"/>
<evidence type="ECO:0000313" key="9">
    <source>
        <dbReference type="EMBL" id="AYN75539.1"/>
    </source>
</evidence>
<dbReference type="PROSITE" id="PS51218">
    <property type="entry name" value="SF3_HELICASE_2"/>
    <property type="match status" value="1"/>
</dbReference>
<keyword evidence="3" id="KW-0378">Hydrolase</keyword>
<sequence>MDSITLYTNLTVCDHCEKGHTTKKATIQHLANSGCTGSTICYCRQKVTKENAADHMLQCRYFGPLGCTLCPERHFKSLEKANNHAWSTHGGGRFTPIIQDTVDFKMKAQIGTRFSQMQIEQLKERARNNAQKRTILKELVKESNFAASNSKFTQLVEHFGSHRVVPLFSRTQGRLHDVPVQLADHTITVRVNMLDPDFRTMWMRLGPVVVLRAQALFGIDINHHTDAALNGLAEQLTTLLRGLNVEIPAIKKITSLCCKLVAMICAKFKPGVVAPLIIDTLVTSGVSTELAQDAWNMVKDHFRTVSHLLRGGLFAQAGDVDPIASLATVVAIMGGTMLMKKIPRESEINDCVAGATKLGGLVRGLTFAWSGLEQLIAFVLKKIFEWQTGLPAETKDLEQYMEGIAAWFKEIQEIVGLTTADEIARDSELCARLESLYRQGLIFSQKAVESKAPRDILGPFNTHWAVLKNLYEKATASGAFRSGPRIEPVVIYLHGTSGVGKSGMMWPLATDLLKIDGIPTDSEGKKDPTREIYMRNVEQEYWDGYKNQRVVVYDDFAQIVDSAGKPNPEFMELIRTGNLAPYPLHMATIEEKSKSYFNSRVIICTSNVSVEQIRPESIACREAVRRRFDLVGEVQVLPSFARKGEDGKTYLDRAKVERITGSPKPSLDVYRIWLRDPLTGRLAHDEPLSYQEFSQLAVQKYRDRFTRSSTMQRFLQEYAETPLRAQALTPTEEERWLTELDTDVKLVELQGMTGWTGQQIIDFMEIYPEIRELIHPDTQPALDEFHSTREIFNKTCNVIEMEWSTLISEQEQMWTADASHRLKQLVKRDTMLLCSVGDLLHGIQERVARFNRKVIERLRRESDGWLDRVKAFCADVATKVKEHPYITIGLALVPILLMAVGQYMRGTKTVAVGPPLDHRHEGLTRGERTLHRHVCLWCDEIFEHTHIIKTVQESVHYPQLCGKCDRAGTVVRFGERNGEPGFEILRGHKMRFTPFEFATELSGSGDVHTRKKEAMRTELSGSGDVHTKRKEALHTEITGSGDVSTKKKQSMAVEIDDAVGDDYEPVISEEKIEAQLLSDPNAFQVSKKILHNMYNLDLKTDGVWKARIKICFIVGRTALTAGHLAPHLEKAEEVRLSNATVREGHVIPKEKLKWIKVDGKGGVSKDQLLIVFPKSVHDHADITGSIASSTELTRFNTVNGCLMAPADGVVMMRYGRVTAVDDVAPYGDSLGNSYKLRSAYQYHLETKDGDCGAILMGVHVGLARKIIGVHVAGTQGIGMASPLNIDDIRRGLAKVELDAQVSLNLDPLLKPPVAGQKIALPEGDFVPVGKALFKVASPTKTALRESAVYGLIVEPSTAPSALQPQKVNGVLVDPMQQGLKKAGKIPPSLDATRLAIAVNDVERIVNTLPEPDHARVLTDDEAVAGVEGDAFLAPINRKSSPGFPLTREKKGMPGKMRWLGDGEYKLDPEIKEMMKQVEENAKNNVRTPTIWTDTLKDERRPLEKVRVAKTRVFAAGPMVYTLVFRKYFLGFAAHCAKNRIDNEISIGTNVYSLDWTRTARRLRSKGDKVIAGDFSNFDGTLVLELLAEVVEIVNKFYDDGEENAQIRRVLWKEIVNSVHVCGDNVYLWTHSQPSGCPITAILNSLYNSISMRYVWLTVMPEEYCTMKAFNEHVAMVSYGDDNCVNISDAVIDYFNQLTIAEGYKEMGMTYTDEAKSGDMIPYRSIGEISYLKRGFQWDEGEHQYIAPLDLSVVLEMTNWVKGDFDHEERTVENMETSAFELSLHGRETFDQWIEKYKQAARSFRTRPLFLTYDEYRFVEAKKYGRLAAACN</sequence>
<evidence type="ECO:0000256" key="5">
    <source>
        <dbReference type="ARBA" id="ARBA00022953"/>
    </source>
</evidence>
<feature type="domain" description="Peptidase C3" evidence="8">
    <location>
        <begin position="1079"/>
        <end position="1288"/>
    </location>
</feature>
<dbReference type="EMBL" id="MG210792">
    <property type="protein sequence ID" value="AYN75539.1"/>
    <property type="molecule type" value="Genomic_RNA"/>
</dbReference>
<dbReference type="GO" id="GO:0039694">
    <property type="term" value="P:viral RNA genome replication"/>
    <property type="evidence" value="ECO:0007669"/>
    <property type="project" value="InterPro"/>
</dbReference>
<keyword evidence="5" id="KW-0693">Viral RNA replication</keyword>
<dbReference type="Gene3D" id="3.30.70.270">
    <property type="match status" value="1"/>
</dbReference>
<name>A0A3G2LQG8_9VIRU</name>
<feature type="domain" description="RdRp catalytic" evidence="6">
    <location>
        <begin position="1567"/>
        <end position="1694"/>
    </location>
</feature>
<keyword evidence="2" id="KW-0547">Nucleotide-binding</keyword>
<dbReference type="PROSITE" id="PS51874">
    <property type="entry name" value="PCV_3C_PRO"/>
    <property type="match status" value="1"/>
</dbReference>
<dbReference type="Pfam" id="PF00680">
    <property type="entry name" value="RdRP_1"/>
    <property type="match status" value="1"/>
</dbReference>
<dbReference type="InterPro" id="IPR044067">
    <property type="entry name" value="PCV_3C_PRO"/>
</dbReference>
<dbReference type="GO" id="GO:0006508">
    <property type="term" value="P:proteolysis"/>
    <property type="evidence" value="ECO:0007669"/>
    <property type="project" value="UniProtKB-KW"/>
</dbReference>
<feature type="domain" description="SF3 helicase" evidence="7">
    <location>
        <begin position="467"/>
        <end position="647"/>
    </location>
</feature>
<evidence type="ECO:0000256" key="3">
    <source>
        <dbReference type="ARBA" id="ARBA00022801"/>
    </source>
</evidence>
<dbReference type="SUPFAM" id="SSF56672">
    <property type="entry name" value="DNA/RNA polymerases"/>
    <property type="match status" value="1"/>
</dbReference>
<evidence type="ECO:0000256" key="4">
    <source>
        <dbReference type="ARBA" id="ARBA00022807"/>
    </source>
</evidence>
<organism evidence="9">
    <name type="scientific">Atrpec virus 1</name>
    <dbReference type="NCBI Taxonomy" id="2480171"/>
    <lineage>
        <taxon>Viruses</taxon>
    </lineage>
</organism>
<dbReference type="GO" id="GO:0006351">
    <property type="term" value="P:DNA-templated transcription"/>
    <property type="evidence" value="ECO:0007669"/>
    <property type="project" value="InterPro"/>
</dbReference>
<dbReference type="InterPro" id="IPR009003">
    <property type="entry name" value="Peptidase_S1_PA"/>
</dbReference>
<dbReference type="Gene3D" id="2.40.10.10">
    <property type="entry name" value="Trypsin-like serine proteases"/>
    <property type="match status" value="1"/>
</dbReference>
<dbReference type="InterPro" id="IPR043502">
    <property type="entry name" value="DNA/RNA_pol_sf"/>
</dbReference>
<dbReference type="GO" id="GO:0033644">
    <property type="term" value="C:host cell membrane"/>
    <property type="evidence" value="ECO:0007669"/>
    <property type="project" value="UniProtKB-SubCell"/>
</dbReference>
<dbReference type="GO" id="GO:0003968">
    <property type="term" value="F:RNA-directed RNA polymerase activity"/>
    <property type="evidence" value="ECO:0007669"/>
    <property type="project" value="InterPro"/>
</dbReference>
<dbReference type="InterPro" id="IPR024387">
    <property type="entry name" value="Pept_C3G_Picornavir"/>
</dbReference>
<dbReference type="InterPro" id="IPR043504">
    <property type="entry name" value="Peptidase_S1_PA_chymotrypsin"/>
</dbReference>
<evidence type="ECO:0000259" key="6">
    <source>
        <dbReference type="PROSITE" id="PS50507"/>
    </source>
</evidence>
<dbReference type="Gene3D" id="1.20.960.20">
    <property type="match status" value="1"/>
</dbReference>
<evidence type="ECO:0000256" key="2">
    <source>
        <dbReference type="ARBA" id="ARBA00022741"/>
    </source>
</evidence>
<evidence type="ECO:0000259" key="7">
    <source>
        <dbReference type="PROSITE" id="PS51218"/>
    </source>
</evidence>
<dbReference type="PRINTS" id="PR00918">
    <property type="entry name" value="CALICVIRUSNS"/>
</dbReference>
<evidence type="ECO:0000256" key="1">
    <source>
        <dbReference type="ARBA" id="ARBA00022670"/>
    </source>
</evidence>
<dbReference type="GO" id="GO:0003723">
    <property type="term" value="F:RNA binding"/>
    <property type="evidence" value="ECO:0007669"/>
    <property type="project" value="InterPro"/>
</dbReference>
<dbReference type="InterPro" id="IPR000605">
    <property type="entry name" value="Helicase_SF3_ssDNA/RNA_vir"/>
</dbReference>
<dbReference type="Pfam" id="PF12381">
    <property type="entry name" value="Peptidase_C3G"/>
    <property type="match status" value="1"/>
</dbReference>
<dbReference type="GO" id="GO:0005524">
    <property type="term" value="F:ATP binding"/>
    <property type="evidence" value="ECO:0007669"/>
    <property type="project" value="InterPro"/>
</dbReference>
<keyword evidence="4" id="KW-0788">Thiol protease</keyword>
<protein>
    <submittedName>
        <fullName evidence="9">Replicative protein</fullName>
    </submittedName>
</protein>
<dbReference type="PROSITE" id="PS50507">
    <property type="entry name" value="RDRP_SSRNA_POS"/>
    <property type="match status" value="1"/>
</dbReference>
<dbReference type="SUPFAM" id="SSF50494">
    <property type="entry name" value="Trypsin-like serine proteases"/>
    <property type="match status" value="1"/>
</dbReference>
<dbReference type="InterPro" id="IPR007094">
    <property type="entry name" value="RNA-dir_pol_PSvirus"/>
</dbReference>
<dbReference type="GO" id="GO:0004197">
    <property type="term" value="F:cysteine-type endopeptidase activity"/>
    <property type="evidence" value="ECO:0007669"/>
    <property type="project" value="InterPro"/>
</dbReference>
<dbReference type="InterPro" id="IPR014759">
    <property type="entry name" value="Helicase_SF3_ssRNA_vir"/>
</dbReference>
<dbReference type="CDD" id="cd23194">
    <property type="entry name" value="Dicistroviridae_RdRp"/>
    <property type="match status" value="1"/>
</dbReference>
<keyword evidence="1" id="KW-0645">Protease</keyword>
<dbReference type="InterPro" id="IPR004004">
    <property type="entry name" value="Helic/Pol/Pept_Calicivir-typ"/>
</dbReference>
<reference evidence="9" key="1">
    <citation type="submission" date="2017-10" db="EMBL/GenBank/DDBJ databases">
        <title>Tracing bivalve-associated viruses using high-throughput transcriptomic data.</title>
        <authorList>
            <person name="Rosani U."/>
        </authorList>
    </citation>
    <scope>NUCLEOTIDE SEQUENCE</scope>
</reference>